<dbReference type="HOGENOM" id="CLU_069996_0_0_9"/>
<dbReference type="RefSeq" id="WP_020430763.1">
    <property type="nucleotide sequence ID" value="NZ_AGBD01001107.1"/>
</dbReference>
<organism evidence="1 2">
    <name type="scientific">Paenibacillus riograndensis SBR5</name>
    <dbReference type="NCBI Taxonomy" id="1073571"/>
    <lineage>
        <taxon>Bacteria</taxon>
        <taxon>Bacillati</taxon>
        <taxon>Bacillota</taxon>
        <taxon>Bacilli</taxon>
        <taxon>Bacillales</taxon>
        <taxon>Paenibacillaceae</taxon>
        <taxon>Paenibacillus</taxon>
        <taxon>Paenibacillus sonchi group</taxon>
    </lineage>
</organism>
<dbReference type="EMBL" id="LN831776">
    <property type="protein sequence ID" value="CQR54360.1"/>
    <property type="molecule type" value="Genomic_DNA"/>
</dbReference>
<dbReference type="AlphaFoldDB" id="A0A0E4H8A1"/>
<accession>A0A0E4H8A1</accession>
<reference evidence="2" key="1">
    <citation type="submission" date="2015-03" db="EMBL/GenBank/DDBJ databases">
        <authorList>
            <person name="Wibberg D."/>
        </authorList>
    </citation>
    <scope>NUCLEOTIDE SEQUENCE [LARGE SCALE GENOMIC DNA]</scope>
</reference>
<dbReference type="STRING" id="483937.AMQ84_15630"/>
<dbReference type="KEGG" id="pri:PRIO_1950"/>
<protein>
    <recommendedName>
        <fullName evidence="3">Ferric siderophore reductase C-terminal domain-containing protein</fullName>
    </recommendedName>
</protein>
<sequence length="265" mass="30546">MGIMDFDRLEQQYGITLLPAEPEAMVIPAAELLQASRMEEFLDHYRSLLRADNRQPAAAFTAVSFGGAGLALQYCVSVHDRAPDFSLDNLVLQMSLSSKRPDISFRPLHWRERESPEGELPRRQWLAEVLAGFYSGQARPLLESLSAASGLHISQLWGQLPTWFYRDIRQLLEEERRERVKARISDDYRFLREGLEARSVFGRSRNPFAAQIRALEPLVDPNRLPLMKTACCLNYMTEDYGYCYTCPRLNEEQRTLVAESYRARH</sequence>
<evidence type="ECO:0008006" key="3">
    <source>
        <dbReference type="Google" id="ProtNLM"/>
    </source>
</evidence>
<dbReference type="Proteomes" id="UP000033163">
    <property type="component" value="Chromosome I"/>
</dbReference>
<gene>
    <name evidence="1" type="ORF">PRIO_1950</name>
</gene>
<evidence type="ECO:0000313" key="1">
    <source>
        <dbReference type="EMBL" id="CQR54360.1"/>
    </source>
</evidence>
<name>A0A0E4H8A1_9BACL</name>
<evidence type="ECO:0000313" key="2">
    <source>
        <dbReference type="Proteomes" id="UP000033163"/>
    </source>
</evidence>
<proteinExistence type="predicted"/>
<dbReference type="PATRIC" id="fig|1073571.4.peg.2047"/>